<keyword evidence="12" id="KW-1185">Reference proteome</keyword>
<dbReference type="RefSeq" id="WP_338247476.1">
    <property type="nucleotide sequence ID" value="NZ_BSRI01000001.1"/>
</dbReference>
<dbReference type="Gene3D" id="1.10.510.10">
    <property type="entry name" value="Transferase(Phosphotransferase) domain 1"/>
    <property type="match status" value="1"/>
</dbReference>
<keyword evidence="9" id="KW-0812">Transmembrane</keyword>
<feature type="transmembrane region" description="Helical" evidence="9">
    <location>
        <begin position="422"/>
        <end position="445"/>
    </location>
</feature>
<dbReference type="PROSITE" id="PS50011">
    <property type="entry name" value="PROTEIN_KINASE_DOM"/>
    <property type="match status" value="1"/>
</dbReference>
<protein>
    <recommendedName>
        <fullName evidence="2">non-specific serine/threonine protein kinase</fullName>
        <ecNumber evidence="2">2.7.11.1</ecNumber>
    </recommendedName>
</protein>
<gene>
    <name evidence="11" type="ORF">KDH_06190</name>
</gene>
<evidence type="ECO:0000256" key="9">
    <source>
        <dbReference type="SAM" id="Phobius"/>
    </source>
</evidence>
<dbReference type="EC" id="2.7.11.1" evidence="2"/>
<dbReference type="PANTHER" id="PTHR43671">
    <property type="entry name" value="SERINE/THREONINE-PROTEIN KINASE NEK"/>
    <property type="match status" value="1"/>
</dbReference>
<organism evidence="11 12">
    <name type="scientific">Dictyobacter halimunensis</name>
    <dbReference type="NCBI Taxonomy" id="3026934"/>
    <lineage>
        <taxon>Bacteria</taxon>
        <taxon>Bacillati</taxon>
        <taxon>Chloroflexota</taxon>
        <taxon>Ktedonobacteria</taxon>
        <taxon>Ktedonobacterales</taxon>
        <taxon>Dictyobacteraceae</taxon>
        <taxon>Dictyobacter</taxon>
    </lineage>
</organism>
<dbReference type="SMART" id="SM00220">
    <property type="entry name" value="S_TKc"/>
    <property type="match status" value="1"/>
</dbReference>
<dbReference type="InterPro" id="IPR008271">
    <property type="entry name" value="Ser/Thr_kinase_AS"/>
</dbReference>
<reference evidence="11 12" key="1">
    <citation type="submission" date="2023-02" db="EMBL/GenBank/DDBJ databases">
        <title>Dictyobacter halimunensis sp. nov., a new member of the class Ktedonobacteria from forest soil in a geothermal area.</title>
        <authorList>
            <person name="Rachmania M.K."/>
            <person name="Ningsih F."/>
            <person name="Sakai Y."/>
            <person name="Yabe S."/>
            <person name="Yokota A."/>
            <person name="Sjamsuridzal W."/>
        </authorList>
    </citation>
    <scope>NUCLEOTIDE SEQUENCE [LARGE SCALE GENOMIC DNA]</scope>
    <source>
        <strain evidence="11 12">S3.2.2.5</strain>
    </source>
</reference>
<proteinExistence type="inferred from homology"/>
<dbReference type="InterPro" id="IPR017441">
    <property type="entry name" value="Protein_kinase_ATP_BS"/>
</dbReference>
<name>A0ABQ6FJE6_9CHLR</name>
<sequence length="798" mass="87302">MNQKSGYLGKYELLVRLGHGGMAEVWKAWDPQLARYVAIKIMHSDLYSASDFILRFVREGQAIASLRHPNIVQVHDLHVSESDVTGYQTYMVMNYIEGPTLADYIYHTSHQKQFPSNSEIVQLFASIARAIDYAHSRHIVHRDVKPGNILLDTHNVLRNPMGEPILTDFGIVKMLGATTITSVGISLGTPLYIAPEVVQSCPGNELSDIYSFGVMLYEVCTGIPPFQSDSAYSVMIQHVHAQPKLPSQVRPQLSTAVDEVLLRGLAKNPAERFSTARAQVEALSQAFGLPMPEAWTGNLSSIDEMSPAGLDDTTRSDHVPSRPKTPTERIMPAPQESGSPVGSSADNMRTVVSDHLVPAGPEAAPDANRNTDPGRHNEVMASRVTPPSSPASLPPSPASLSYYSTHVKVPGYIKRAFSLHPFFYVVLIMVLVGVLSTVVGGTFLWRQRSTLAVDRAHVGQLSFNSSQQLNAYGAQGFNDQVQIYLTDVSDPAPGNRFYAWLRSGVSENTATLLGTLAIDQGQSSLTYVDPDHRDLLATRDELLVTEEKASARPTAPTLDKKLWRYQGGFSKARAPGDNYSELDHLRHLLAVEPNLARLQLSHGVAYWFLNNIERLQDAVQAVKSQSDLNSVRQQLTDILYFLDGACAPATVKGLSIPSSPDNQSIALSTRVGLLDCAQQAEPPGHLTHMSVHLNGIVQSPGVRSDQIKRAIQINKDLDPVRVALEGVRKDALQLGRMDDTRLKAAQNLRNDLLVQADQAVNGRINPDTQLVEPSAMQICNSIELLASFDVKAIPAGAH</sequence>
<keyword evidence="6 7" id="KW-0067">ATP-binding</keyword>
<comment type="similarity">
    <text evidence="1">Belongs to the protein kinase superfamily. NEK Ser/Thr protein kinase family. NIMA subfamily.</text>
</comment>
<dbReference type="PANTHER" id="PTHR43671:SF13">
    <property type="entry name" value="SERINE_THREONINE-PROTEIN KINASE NEK2"/>
    <property type="match status" value="1"/>
</dbReference>
<dbReference type="InterPro" id="IPR000719">
    <property type="entry name" value="Prot_kinase_dom"/>
</dbReference>
<dbReference type="EMBL" id="BSRI01000001">
    <property type="protein sequence ID" value="GLV53768.1"/>
    <property type="molecule type" value="Genomic_DNA"/>
</dbReference>
<dbReference type="PROSITE" id="PS00108">
    <property type="entry name" value="PROTEIN_KINASE_ST"/>
    <property type="match status" value="1"/>
</dbReference>
<evidence type="ECO:0000256" key="2">
    <source>
        <dbReference type="ARBA" id="ARBA00012513"/>
    </source>
</evidence>
<evidence type="ECO:0000313" key="11">
    <source>
        <dbReference type="EMBL" id="GLV53768.1"/>
    </source>
</evidence>
<evidence type="ECO:0000313" key="12">
    <source>
        <dbReference type="Proteomes" id="UP001344906"/>
    </source>
</evidence>
<evidence type="ECO:0000256" key="4">
    <source>
        <dbReference type="ARBA" id="ARBA00022741"/>
    </source>
</evidence>
<keyword evidence="9" id="KW-1133">Transmembrane helix</keyword>
<accession>A0ABQ6FJE6</accession>
<evidence type="ECO:0000256" key="5">
    <source>
        <dbReference type="ARBA" id="ARBA00022777"/>
    </source>
</evidence>
<comment type="caution">
    <text evidence="11">The sequence shown here is derived from an EMBL/GenBank/DDBJ whole genome shotgun (WGS) entry which is preliminary data.</text>
</comment>
<evidence type="ECO:0000256" key="1">
    <source>
        <dbReference type="ARBA" id="ARBA00010886"/>
    </source>
</evidence>
<keyword evidence="3" id="KW-0808">Transferase</keyword>
<evidence type="ECO:0000256" key="8">
    <source>
        <dbReference type="SAM" id="MobiDB-lite"/>
    </source>
</evidence>
<evidence type="ECO:0000259" key="10">
    <source>
        <dbReference type="PROSITE" id="PS50011"/>
    </source>
</evidence>
<feature type="binding site" evidence="7">
    <location>
        <position position="40"/>
    </location>
    <ligand>
        <name>ATP</name>
        <dbReference type="ChEBI" id="CHEBI:30616"/>
    </ligand>
</feature>
<evidence type="ECO:0000256" key="6">
    <source>
        <dbReference type="ARBA" id="ARBA00022840"/>
    </source>
</evidence>
<evidence type="ECO:0000256" key="3">
    <source>
        <dbReference type="ARBA" id="ARBA00022679"/>
    </source>
</evidence>
<dbReference type="Gene3D" id="3.30.200.20">
    <property type="entry name" value="Phosphorylase Kinase, domain 1"/>
    <property type="match status" value="1"/>
</dbReference>
<dbReference type="CDD" id="cd14014">
    <property type="entry name" value="STKc_PknB_like"/>
    <property type="match status" value="1"/>
</dbReference>
<keyword evidence="5" id="KW-0418">Kinase</keyword>
<feature type="region of interest" description="Disordered" evidence="8">
    <location>
        <begin position="298"/>
        <end position="344"/>
    </location>
</feature>
<feature type="region of interest" description="Disordered" evidence="8">
    <location>
        <begin position="358"/>
        <end position="395"/>
    </location>
</feature>
<dbReference type="PROSITE" id="PS00107">
    <property type="entry name" value="PROTEIN_KINASE_ATP"/>
    <property type="match status" value="1"/>
</dbReference>
<evidence type="ECO:0000256" key="7">
    <source>
        <dbReference type="PROSITE-ProRule" id="PRU10141"/>
    </source>
</evidence>
<dbReference type="Pfam" id="PF00069">
    <property type="entry name" value="Pkinase"/>
    <property type="match status" value="1"/>
</dbReference>
<dbReference type="InterPro" id="IPR050660">
    <property type="entry name" value="NEK_Ser/Thr_kinase"/>
</dbReference>
<dbReference type="InterPro" id="IPR011009">
    <property type="entry name" value="Kinase-like_dom_sf"/>
</dbReference>
<dbReference type="Proteomes" id="UP001344906">
    <property type="component" value="Unassembled WGS sequence"/>
</dbReference>
<keyword evidence="4 7" id="KW-0547">Nucleotide-binding</keyword>
<keyword evidence="9" id="KW-0472">Membrane</keyword>
<feature type="domain" description="Protein kinase" evidence="10">
    <location>
        <begin position="11"/>
        <end position="287"/>
    </location>
</feature>
<dbReference type="SUPFAM" id="SSF56112">
    <property type="entry name" value="Protein kinase-like (PK-like)"/>
    <property type="match status" value="1"/>
</dbReference>